<comment type="function">
    <text evidence="6">Ligates lysine onto the cytidine present at position 34 of the AUA codon-specific tRNA(Ile) that contains the anticodon CAU, in an ATP-dependent manner. Cytidine is converted to lysidine, thus changing the amino acid specificity of the tRNA from methionine to isoleucine.</text>
</comment>
<dbReference type="RefSeq" id="WP_131836988.1">
    <property type="nucleotide sequence ID" value="NZ_SMFY01000004.1"/>
</dbReference>
<evidence type="ECO:0000256" key="3">
    <source>
        <dbReference type="ARBA" id="ARBA00022741"/>
    </source>
</evidence>
<dbReference type="InterPro" id="IPR012795">
    <property type="entry name" value="tRNA_Ile_lys_synt_N"/>
</dbReference>
<keyword evidence="1 6" id="KW-0436">Ligase</keyword>
<comment type="subcellular location">
    <subcellularLocation>
        <location evidence="6">Cytoplasm</location>
    </subcellularLocation>
</comment>
<dbReference type="InterPro" id="IPR014729">
    <property type="entry name" value="Rossmann-like_a/b/a_fold"/>
</dbReference>
<dbReference type="InterPro" id="IPR011063">
    <property type="entry name" value="TilS/TtcA_N"/>
</dbReference>
<dbReference type="Proteomes" id="UP000295030">
    <property type="component" value="Unassembled WGS sequence"/>
</dbReference>
<sequence>MSRSAPAAEPALADPAGPATADLATLFAPFTVHSDVLLAVSGGPDSTALMLLAQRWQAQCRPPTRLHVATVDHGLRPESRAEAQAVGALAGRLGLAHARLDLPVPLPGTRLQEAARHERYQALAAHAGAIGATAIATAHTRDDQAETVLFRLMRGSGIGGLAGMRAARPHGPLTLLRPLLSRPKAELVALCRAAGISFVEDPSNSDPRFARARLRTLLPSLAAEGLDAAAMERLARRMARADAALEAATDEALRTLWLSAAERTGEGTIRLTRAGLAALPEEIALRLLGRAVAAVGEGPVELAKLEALAAWIRALAGDEHGARTLAGALVRVNRRAVAIGRAPARRAFRQAR</sequence>
<accession>A0A4R1HPY2</accession>
<feature type="domain" description="tRNA(Ile)-lysidine/2-thiocytidine synthase N-terminal" evidence="7">
    <location>
        <begin position="36"/>
        <end position="216"/>
    </location>
</feature>
<dbReference type="PANTHER" id="PTHR43033:SF1">
    <property type="entry name" value="TRNA(ILE)-LYSIDINE SYNTHASE-RELATED"/>
    <property type="match status" value="1"/>
</dbReference>
<evidence type="ECO:0000256" key="1">
    <source>
        <dbReference type="ARBA" id="ARBA00022598"/>
    </source>
</evidence>
<comment type="domain">
    <text evidence="6">The N-terminal region contains the highly conserved SGGXDS motif, predicted to be a P-loop motif involved in ATP binding.</text>
</comment>
<keyword evidence="9" id="KW-1185">Reference proteome</keyword>
<keyword evidence="3 6" id="KW-0547">Nucleotide-binding</keyword>
<gene>
    <name evidence="6" type="primary">tilS</name>
    <name evidence="8" type="ORF">EV667_3891</name>
</gene>
<dbReference type="GO" id="GO:0005737">
    <property type="term" value="C:cytoplasm"/>
    <property type="evidence" value="ECO:0007669"/>
    <property type="project" value="UniProtKB-SubCell"/>
</dbReference>
<dbReference type="GO" id="GO:0032267">
    <property type="term" value="F:tRNA(Ile)-lysidine synthase activity"/>
    <property type="evidence" value="ECO:0007669"/>
    <property type="project" value="UniProtKB-EC"/>
</dbReference>
<dbReference type="OrthoDB" id="9807403at2"/>
<keyword evidence="4 6" id="KW-0067">ATP-binding</keyword>
<evidence type="ECO:0000259" key="7">
    <source>
        <dbReference type="Pfam" id="PF01171"/>
    </source>
</evidence>
<evidence type="ECO:0000313" key="8">
    <source>
        <dbReference type="EMBL" id="TCK23213.1"/>
    </source>
</evidence>
<comment type="catalytic activity">
    <reaction evidence="5 6">
        <text>cytidine(34) in tRNA(Ile2) + L-lysine + ATP = lysidine(34) in tRNA(Ile2) + AMP + diphosphate + H(+)</text>
        <dbReference type="Rhea" id="RHEA:43744"/>
        <dbReference type="Rhea" id="RHEA-COMP:10625"/>
        <dbReference type="Rhea" id="RHEA-COMP:10670"/>
        <dbReference type="ChEBI" id="CHEBI:15378"/>
        <dbReference type="ChEBI" id="CHEBI:30616"/>
        <dbReference type="ChEBI" id="CHEBI:32551"/>
        <dbReference type="ChEBI" id="CHEBI:33019"/>
        <dbReference type="ChEBI" id="CHEBI:82748"/>
        <dbReference type="ChEBI" id="CHEBI:83665"/>
        <dbReference type="ChEBI" id="CHEBI:456215"/>
        <dbReference type="EC" id="6.3.4.19"/>
    </reaction>
</comment>
<proteinExistence type="inferred from homology"/>
<dbReference type="CDD" id="cd01992">
    <property type="entry name" value="TilS_N"/>
    <property type="match status" value="1"/>
</dbReference>
<dbReference type="Gene3D" id="3.40.50.620">
    <property type="entry name" value="HUPs"/>
    <property type="match status" value="1"/>
</dbReference>
<evidence type="ECO:0000256" key="5">
    <source>
        <dbReference type="ARBA" id="ARBA00048539"/>
    </source>
</evidence>
<dbReference type="Pfam" id="PF01171">
    <property type="entry name" value="ATP_bind_3"/>
    <property type="match status" value="1"/>
</dbReference>
<feature type="binding site" evidence="6">
    <location>
        <begin position="41"/>
        <end position="46"/>
    </location>
    <ligand>
        <name>ATP</name>
        <dbReference type="ChEBI" id="CHEBI:30616"/>
    </ligand>
</feature>
<name>A0A4R1HPY2_ANCAQ</name>
<comment type="caution">
    <text evidence="8">The sequence shown here is derived from an EMBL/GenBank/DDBJ whole genome shotgun (WGS) entry which is preliminary data.</text>
</comment>
<evidence type="ECO:0000256" key="4">
    <source>
        <dbReference type="ARBA" id="ARBA00022840"/>
    </source>
</evidence>
<dbReference type="AlphaFoldDB" id="A0A4R1HPY2"/>
<dbReference type="InterPro" id="IPR012094">
    <property type="entry name" value="tRNA_Ile_lys_synt"/>
</dbReference>
<dbReference type="HAMAP" id="MF_01161">
    <property type="entry name" value="tRNA_Ile_lys_synt"/>
    <property type="match status" value="1"/>
</dbReference>
<dbReference type="NCBIfam" id="TIGR02432">
    <property type="entry name" value="lysidine_TilS_N"/>
    <property type="match status" value="1"/>
</dbReference>
<comment type="similarity">
    <text evidence="6">Belongs to the tRNA(Ile)-lysidine synthase family.</text>
</comment>
<protein>
    <recommendedName>
        <fullName evidence="6">tRNA(Ile)-lysidine synthase</fullName>
        <ecNumber evidence="6">6.3.4.19</ecNumber>
    </recommendedName>
    <alternativeName>
        <fullName evidence="6">tRNA(Ile)-2-lysyl-cytidine synthase</fullName>
    </alternativeName>
    <alternativeName>
        <fullName evidence="6">tRNA(Ile)-lysidine synthetase</fullName>
    </alternativeName>
</protein>
<reference evidence="8 9" key="1">
    <citation type="submission" date="2019-03" db="EMBL/GenBank/DDBJ databases">
        <title>Genomic Encyclopedia of Type Strains, Phase IV (KMG-IV): sequencing the most valuable type-strain genomes for metagenomic binning, comparative biology and taxonomic classification.</title>
        <authorList>
            <person name="Goeker M."/>
        </authorList>
    </citation>
    <scope>NUCLEOTIDE SEQUENCE [LARGE SCALE GENOMIC DNA]</scope>
    <source>
        <strain evidence="8 9">DSM 101</strain>
    </source>
</reference>
<organism evidence="8 9">
    <name type="scientific">Ancylobacter aquaticus</name>
    <dbReference type="NCBI Taxonomy" id="100"/>
    <lineage>
        <taxon>Bacteria</taxon>
        <taxon>Pseudomonadati</taxon>
        <taxon>Pseudomonadota</taxon>
        <taxon>Alphaproteobacteria</taxon>
        <taxon>Hyphomicrobiales</taxon>
        <taxon>Xanthobacteraceae</taxon>
        <taxon>Ancylobacter</taxon>
    </lineage>
</organism>
<dbReference type="EMBL" id="SMFY01000004">
    <property type="protein sequence ID" value="TCK23213.1"/>
    <property type="molecule type" value="Genomic_DNA"/>
</dbReference>
<evidence type="ECO:0000256" key="2">
    <source>
        <dbReference type="ARBA" id="ARBA00022694"/>
    </source>
</evidence>
<evidence type="ECO:0000313" key="9">
    <source>
        <dbReference type="Proteomes" id="UP000295030"/>
    </source>
</evidence>
<dbReference type="GO" id="GO:0005524">
    <property type="term" value="F:ATP binding"/>
    <property type="evidence" value="ECO:0007669"/>
    <property type="project" value="UniProtKB-UniRule"/>
</dbReference>
<dbReference type="SUPFAM" id="SSF52402">
    <property type="entry name" value="Adenine nucleotide alpha hydrolases-like"/>
    <property type="match status" value="1"/>
</dbReference>
<dbReference type="EC" id="6.3.4.19" evidence="6"/>
<evidence type="ECO:0000256" key="6">
    <source>
        <dbReference type="HAMAP-Rule" id="MF_01161"/>
    </source>
</evidence>
<keyword evidence="2 6" id="KW-0819">tRNA processing</keyword>
<keyword evidence="6" id="KW-0963">Cytoplasm</keyword>
<dbReference type="PANTHER" id="PTHR43033">
    <property type="entry name" value="TRNA(ILE)-LYSIDINE SYNTHASE-RELATED"/>
    <property type="match status" value="1"/>
</dbReference>
<dbReference type="GO" id="GO:0006400">
    <property type="term" value="P:tRNA modification"/>
    <property type="evidence" value="ECO:0007669"/>
    <property type="project" value="UniProtKB-UniRule"/>
</dbReference>